<evidence type="ECO:0000256" key="5">
    <source>
        <dbReference type="ARBA" id="ARBA00022989"/>
    </source>
</evidence>
<keyword evidence="3 11" id="KW-0963">Cytoplasm</keyword>
<feature type="domain" description="RsgI N-terminal anti-sigma" evidence="14">
    <location>
        <begin position="259"/>
        <end position="307"/>
    </location>
</feature>
<dbReference type="HAMAP" id="MF_02064">
    <property type="entry name" value="Sigma70_SigI"/>
    <property type="match status" value="1"/>
</dbReference>
<evidence type="ECO:0000256" key="10">
    <source>
        <dbReference type="ARBA" id="ARBA00023163"/>
    </source>
</evidence>
<comment type="activity regulation">
    <text evidence="11">Negatively regulated by the anti-sigma-I factor RsgI.</text>
</comment>
<accession>A0ABS2WML0</accession>
<dbReference type="Pfam" id="PF23750">
    <property type="entry name" value="RsgI_M"/>
    <property type="match status" value="1"/>
</dbReference>
<evidence type="ECO:0000256" key="13">
    <source>
        <dbReference type="SAM" id="Phobius"/>
    </source>
</evidence>
<dbReference type="InterPro" id="IPR055431">
    <property type="entry name" value="RsgI_M"/>
</dbReference>
<comment type="subunit">
    <text evidence="11">Interacts with RsgI.</text>
</comment>
<evidence type="ECO:0000256" key="4">
    <source>
        <dbReference type="ARBA" id="ARBA00022692"/>
    </source>
</evidence>
<evidence type="ECO:0000256" key="6">
    <source>
        <dbReference type="ARBA" id="ARBA00023015"/>
    </source>
</evidence>
<organism evidence="15 16">
    <name type="scientific">Polycladomyces zharkentensis</name>
    <dbReference type="NCBI Taxonomy" id="2807616"/>
    <lineage>
        <taxon>Bacteria</taxon>
        <taxon>Bacillati</taxon>
        <taxon>Bacillota</taxon>
        <taxon>Bacilli</taxon>
        <taxon>Bacillales</taxon>
        <taxon>Thermoactinomycetaceae</taxon>
        <taxon>Polycladomyces</taxon>
    </lineage>
</organism>
<dbReference type="InterPro" id="IPR014284">
    <property type="entry name" value="RNA_pol_sigma-70_dom"/>
</dbReference>
<feature type="region of interest" description="Disordered" evidence="12">
    <location>
        <begin position="498"/>
        <end position="671"/>
    </location>
</feature>
<dbReference type="Pfam" id="PF12791">
    <property type="entry name" value="RsgI_N"/>
    <property type="match status" value="1"/>
</dbReference>
<comment type="function">
    <text evidence="11">Sigma factors are initiation factors that promote the attachment of RNA polymerase to specific initiation sites and are then released.</text>
</comment>
<sequence length="671" mass="73866">MSVLQVPGSGDLLEQKPEIEARVREAQAAESGGTRDDLLRDLEPYILRVASKVCKRQISKQDDEFTIALVGLNEAINRYEPGQSSSFLSFAYMVIHRRLIDYYRHEKKHANQVPLVPPNAKENEPHHPEVVSRSFVQYQEEELARARRLEVQHFSQCLERFGIKMSDLVKTSPKHRDTREHLLEIASRIVADKDLLHDFYEQVKPSKELAGRIGLHRRTLQRHRKYLVALTVVLVEDLPLMQEYLGLSSGKKGGVVAVRKGIIMEVGSRDWVVMTSDGEFLHVPKQHHHAQPGDEVIVTDIHMNPVRKWGAIAFAAAALVAGIFLLFPWLFPSDAKAESYVYIDMNPSLELGINGRQEVVMVRPLNQPARQLIQGMDWQRQNIRKFVVSFLERAHDQGYIRDKEGIVLSGVSEKGSAKPLLEQIRQEIRHQPHLATALNVYTLPLPKELRDKAEGTGLSLGKYAVWLLAKREGAPISTNVVANASISQLMDQLKTVEPVLTDPPPEKQWEDWLQEPTPPAQPGDQAPQDSGETDEPPAQSADNPAPAVTEPSPSNGAASDSPQTSDAENPSNSTPDNGQTTAPAGNTEPSPSNQNDTGAADEQGNHNGSSGDGGQDQKNPQAQPTNPPADSANDTGQDEGAHTGQAEGEPSSSVEPQTFPAMCAVAPIPLP</sequence>
<keyword evidence="10 11" id="KW-0804">Transcription</keyword>
<keyword evidence="16" id="KW-1185">Reference proteome</keyword>
<dbReference type="InterPro" id="IPR007627">
    <property type="entry name" value="RNA_pol_sigma70_r2"/>
</dbReference>
<evidence type="ECO:0000313" key="16">
    <source>
        <dbReference type="Proteomes" id="UP001177120"/>
    </source>
</evidence>
<name>A0ABS2WML0_9BACL</name>
<dbReference type="Proteomes" id="UP001177120">
    <property type="component" value="Unassembled WGS sequence"/>
</dbReference>
<comment type="similarity">
    <text evidence="11">Belongs to the sigma-70 factor family. SigI subfamily.</text>
</comment>
<protein>
    <recommendedName>
        <fullName evidence="11">RNA polymerase sigma factor SigI</fullName>
    </recommendedName>
</protein>
<feature type="DNA-binding region" description="H-T-H motif" evidence="11">
    <location>
        <begin position="206"/>
        <end position="225"/>
    </location>
</feature>
<feature type="short sequence motif" description="Polymerase core binding" evidence="11">
    <location>
        <begin position="63"/>
        <end position="76"/>
    </location>
</feature>
<feature type="compositionally biased region" description="Polar residues" evidence="12">
    <location>
        <begin position="551"/>
        <end position="597"/>
    </location>
</feature>
<dbReference type="PROSITE" id="PS51849">
    <property type="entry name" value="RSGI_N"/>
    <property type="match status" value="1"/>
</dbReference>
<evidence type="ECO:0000256" key="3">
    <source>
        <dbReference type="ARBA" id="ARBA00022490"/>
    </source>
</evidence>
<dbReference type="SUPFAM" id="SSF88946">
    <property type="entry name" value="Sigma2 domain of RNA polymerase sigma factors"/>
    <property type="match status" value="1"/>
</dbReference>
<evidence type="ECO:0000313" key="15">
    <source>
        <dbReference type="EMBL" id="MBN2910530.1"/>
    </source>
</evidence>
<evidence type="ECO:0000256" key="12">
    <source>
        <dbReference type="SAM" id="MobiDB-lite"/>
    </source>
</evidence>
<dbReference type="EMBL" id="JAFHAP010000013">
    <property type="protein sequence ID" value="MBN2910530.1"/>
    <property type="molecule type" value="Genomic_DNA"/>
</dbReference>
<keyword evidence="8 11" id="KW-0238">DNA-binding</keyword>
<evidence type="ECO:0000256" key="2">
    <source>
        <dbReference type="ARBA" id="ARBA00022475"/>
    </source>
</evidence>
<dbReference type="Pfam" id="PF04542">
    <property type="entry name" value="Sigma70_r2"/>
    <property type="match status" value="1"/>
</dbReference>
<evidence type="ECO:0000259" key="14">
    <source>
        <dbReference type="PROSITE" id="PS51849"/>
    </source>
</evidence>
<evidence type="ECO:0000256" key="9">
    <source>
        <dbReference type="ARBA" id="ARBA00023136"/>
    </source>
</evidence>
<evidence type="ECO:0000256" key="8">
    <source>
        <dbReference type="ARBA" id="ARBA00023125"/>
    </source>
</evidence>
<keyword evidence="9 13" id="KW-0472">Membrane</keyword>
<evidence type="ECO:0000256" key="1">
    <source>
        <dbReference type="ARBA" id="ARBA00004162"/>
    </source>
</evidence>
<dbReference type="Gene3D" id="1.10.1740.10">
    <property type="match status" value="1"/>
</dbReference>
<keyword evidence="11" id="KW-0346">Stress response</keyword>
<keyword evidence="2" id="KW-1003">Cell membrane</keyword>
<keyword evidence="7 11" id="KW-0731">Sigma factor</keyword>
<dbReference type="InterPro" id="IPR014244">
    <property type="entry name" value="RNA_pol_sigma-I"/>
</dbReference>
<evidence type="ECO:0000256" key="7">
    <source>
        <dbReference type="ARBA" id="ARBA00023082"/>
    </source>
</evidence>
<dbReference type="NCBIfam" id="TIGR02937">
    <property type="entry name" value="sigma70-ECF"/>
    <property type="match status" value="1"/>
</dbReference>
<gene>
    <name evidence="11 15" type="primary">sigI</name>
    <name evidence="15" type="ORF">JQC72_13570</name>
</gene>
<dbReference type="InterPro" id="IPR024449">
    <property type="entry name" value="Anti-sigma_RsgI_N"/>
</dbReference>
<keyword evidence="6 11" id="KW-0805">Transcription regulation</keyword>
<evidence type="ECO:0000256" key="11">
    <source>
        <dbReference type="HAMAP-Rule" id="MF_02064"/>
    </source>
</evidence>
<comment type="caution">
    <text evidence="15">The sequence shown here is derived from an EMBL/GenBank/DDBJ whole genome shotgun (WGS) entry which is preliminary data.</text>
</comment>
<proteinExistence type="inferred from homology"/>
<keyword evidence="4 13" id="KW-0812">Transmembrane</keyword>
<dbReference type="PANTHER" id="PTHR30385:SF6">
    <property type="entry name" value="RNA POLYMERASE SIGMA FACTOR SIGI"/>
    <property type="match status" value="1"/>
</dbReference>
<reference evidence="15" key="1">
    <citation type="journal article" date="2024" name="Int. J. Syst. Evol. Microbiol.">
        <title>Polycladomyces zharkentensis sp. nov., a novel thermophilic cellulose- and starch-degrading member of the Bacillota from a geothermal aquifer in Kazakhstan.</title>
        <authorList>
            <person name="Mashzhan A."/>
            <person name="Kistaubayeva A."/>
            <person name="Javier-Lopez R."/>
            <person name="Bissenova U."/>
            <person name="Bissenbay A."/>
            <person name="Birkeland N.K."/>
        </authorList>
    </citation>
    <scope>NUCLEOTIDE SEQUENCE</scope>
    <source>
        <strain evidence="15">ZKZ2T</strain>
    </source>
</reference>
<dbReference type="InterPro" id="IPR013325">
    <property type="entry name" value="RNA_pol_sigma_r2"/>
</dbReference>
<dbReference type="NCBIfam" id="TIGR02895">
    <property type="entry name" value="spore_sigI"/>
    <property type="match status" value="1"/>
</dbReference>
<keyword evidence="5 13" id="KW-1133">Transmembrane helix</keyword>
<dbReference type="PANTHER" id="PTHR30385">
    <property type="entry name" value="SIGMA FACTOR F FLAGELLAR"/>
    <property type="match status" value="1"/>
</dbReference>
<comment type="subcellular location">
    <subcellularLocation>
        <location evidence="1">Cell membrane</location>
        <topology evidence="1">Single-pass membrane protein</topology>
    </subcellularLocation>
    <subcellularLocation>
        <location evidence="11">Cytoplasm</location>
    </subcellularLocation>
</comment>
<feature type="transmembrane region" description="Helical" evidence="13">
    <location>
        <begin position="309"/>
        <end position="331"/>
    </location>
</feature>
<dbReference type="RefSeq" id="WP_205496572.1">
    <property type="nucleotide sequence ID" value="NZ_JAFHAP010000013.1"/>
</dbReference>